<feature type="short sequence motif" description="Bipartite nuclear localization signal" evidence="4">
    <location>
        <begin position="122"/>
        <end position="129"/>
    </location>
</feature>
<keyword evidence="6" id="KW-1133">Transmembrane helix</keyword>
<dbReference type="Pfam" id="PF08879">
    <property type="entry name" value="WRC"/>
    <property type="match status" value="1"/>
</dbReference>
<dbReference type="GO" id="GO:0005634">
    <property type="term" value="C:nucleus"/>
    <property type="evidence" value="ECO:0007669"/>
    <property type="project" value="UniProtKB-SubCell"/>
</dbReference>
<keyword evidence="6" id="KW-0812">Transmembrane</keyword>
<dbReference type="InterPro" id="IPR014977">
    <property type="entry name" value="WRC_dom"/>
</dbReference>
<comment type="caution">
    <text evidence="9">The sequence shown here is derived from an EMBL/GenBank/DDBJ whole genome shotgun (WGS) entry which is preliminary data.</text>
</comment>
<dbReference type="Pfam" id="PF08880">
    <property type="entry name" value="QLQ"/>
    <property type="match status" value="1"/>
</dbReference>
<dbReference type="GO" id="GO:0006351">
    <property type="term" value="P:DNA-templated transcription"/>
    <property type="evidence" value="ECO:0007669"/>
    <property type="project" value="UniProtKB-UniRule"/>
</dbReference>
<reference evidence="9 10" key="1">
    <citation type="journal article" date="2018" name="Mol. Plant">
        <title>The genome of Artemisia annua provides insight into the evolution of Asteraceae family and artemisinin biosynthesis.</title>
        <authorList>
            <person name="Shen Q."/>
            <person name="Zhang L."/>
            <person name="Liao Z."/>
            <person name="Wang S."/>
            <person name="Yan T."/>
            <person name="Shi P."/>
            <person name="Liu M."/>
            <person name="Fu X."/>
            <person name="Pan Q."/>
            <person name="Wang Y."/>
            <person name="Lv Z."/>
            <person name="Lu X."/>
            <person name="Zhang F."/>
            <person name="Jiang W."/>
            <person name="Ma Y."/>
            <person name="Chen M."/>
            <person name="Hao X."/>
            <person name="Li L."/>
            <person name="Tang Y."/>
            <person name="Lv G."/>
            <person name="Zhou Y."/>
            <person name="Sun X."/>
            <person name="Brodelius P.E."/>
            <person name="Rose J.K.C."/>
            <person name="Tang K."/>
        </authorList>
    </citation>
    <scope>NUCLEOTIDE SEQUENCE [LARGE SCALE GENOMIC DNA]</scope>
    <source>
        <strain evidence="10">cv. Huhao1</strain>
        <tissue evidence="9">Leaf</tissue>
    </source>
</reference>
<keyword evidence="5" id="KW-0804">Transcription</keyword>
<proteinExistence type="inferred from homology"/>
<evidence type="ECO:0000313" key="9">
    <source>
        <dbReference type="EMBL" id="PWA80960.1"/>
    </source>
</evidence>
<dbReference type="AlphaFoldDB" id="A0A2U1P5J1"/>
<keyword evidence="5" id="KW-0805">Transcription regulation</keyword>
<dbReference type="GO" id="GO:0006355">
    <property type="term" value="P:regulation of DNA-templated transcription"/>
    <property type="evidence" value="ECO:0007669"/>
    <property type="project" value="InterPro"/>
</dbReference>
<dbReference type="PANTHER" id="PTHR31602">
    <property type="entry name" value="GROWTH-REGULATING FACTOR 5"/>
    <property type="match status" value="1"/>
</dbReference>
<comment type="subcellular location">
    <subcellularLocation>
        <location evidence="1 4 5">Nucleus</location>
    </subcellularLocation>
</comment>
<evidence type="ECO:0000259" key="8">
    <source>
        <dbReference type="PROSITE" id="PS51667"/>
    </source>
</evidence>
<evidence type="ECO:0000256" key="2">
    <source>
        <dbReference type="ARBA" id="ARBA00008122"/>
    </source>
</evidence>
<evidence type="ECO:0000313" key="10">
    <source>
        <dbReference type="Proteomes" id="UP000245207"/>
    </source>
</evidence>
<evidence type="ECO:0000256" key="1">
    <source>
        <dbReference type="ARBA" id="ARBA00004123"/>
    </source>
</evidence>
<feature type="transmembrane region" description="Helical" evidence="6">
    <location>
        <begin position="191"/>
        <end position="210"/>
    </location>
</feature>
<comment type="domain">
    <text evidence="5">The QLQ domain and WRC domain may be involved in protein-protein interaction and DNA-binding, respectively.</text>
</comment>
<accession>A0A2U1P5J1</accession>
<dbReference type="Proteomes" id="UP000245207">
    <property type="component" value="Unassembled WGS sequence"/>
</dbReference>
<keyword evidence="6" id="KW-0472">Membrane</keyword>
<protein>
    <recommendedName>
        <fullName evidence="5">Growth-regulating factor</fullName>
    </recommendedName>
</protein>
<gene>
    <name evidence="9" type="ORF">CTI12_AA191700</name>
</gene>
<dbReference type="InterPro" id="IPR014978">
    <property type="entry name" value="Gln-Leu-Gln_QLQ"/>
</dbReference>
<dbReference type="PROSITE" id="PS51667">
    <property type="entry name" value="WRC"/>
    <property type="match status" value="1"/>
</dbReference>
<dbReference type="EMBL" id="PKPP01001650">
    <property type="protein sequence ID" value="PWA80960.1"/>
    <property type="molecule type" value="Genomic_DNA"/>
</dbReference>
<dbReference type="SMART" id="SM00951">
    <property type="entry name" value="QLQ"/>
    <property type="match status" value="1"/>
</dbReference>
<feature type="domain" description="WRC" evidence="8">
    <location>
        <begin position="89"/>
        <end position="133"/>
    </location>
</feature>
<comment type="similarity">
    <text evidence="2 5">Belongs to the GRF family.</text>
</comment>
<dbReference type="InterPro" id="IPR031137">
    <property type="entry name" value="GRF"/>
</dbReference>
<name>A0A2U1P5J1_ARTAN</name>
<evidence type="ECO:0000256" key="5">
    <source>
        <dbReference type="RuleBase" id="RU367127"/>
    </source>
</evidence>
<keyword evidence="3 4" id="KW-0539">Nucleus</keyword>
<dbReference type="PANTHER" id="PTHR31602:SF60">
    <property type="entry name" value="GROWTH-REGULATING FACTOR 5"/>
    <property type="match status" value="1"/>
</dbReference>
<feature type="domain" description="QLQ" evidence="7">
    <location>
        <begin position="9"/>
        <end position="44"/>
    </location>
</feature>
<evidence type="ECO:0000256" key="3">
    <source>
        <dbReference type="ARBA" id="ARBA00023242"/>
    </source>
</evidence>
<organism evidence="9 10">
    <name type="scientific">Artemisia annua</name>
    <name type="common">Sweet wormwood</name>
    <dbReference type="NCBI Taxonomy" id="35608"/>
    <lineage>
        <taxon>Eukaryota</taxon>
        <taxon>Viridiplantae</taxon>
        <taxon>Streptophyta</taxon>
        <taxon>Embryophyta</taxon>
        <taxon>Tracheophyta</taxon>
        <taxon>Spermatophyta</taxon>
        <taxon>Magnoliopsida</taxon>
        <taxon>eudicotyledons</taxon>
        <taxon>Gunneridae</taxon>
        <taxon>Pentapetalae</taxon>
        <taxon>asterids</taxon>
        <taxon>campanulids</taxon>
        <taxon>Asterales</taxon>
        <taxon>Asteraceae</taxon>
        <taxon>Asteroideae</taxon>
        <taxon>Anthemideae</taxon>
        <taxon>Artemisiinae</taxon>
        <taxon>Artemisia</taxon>
    </lineage>
</organism>
<keyword evidence="10" id="KW-1185">Reference proteome</keyword>
<feature type="short sequence motif" description="Bipartite nuclear localization signal" evidence="4">
    <location>
        <begin position="94"/>
        <end position="104"/>
    </location>
</feature>
<evidence type="ECO:0000256" key="6">
    <source>
        <dbReference type="SAM" id="Phobius"/>
    </source>
</evidence>
<comment type="function">
    <text evidence="5">Transcription activator.</text>
</comment>
<keyword evidence="5" id="KW-0010">Activator</keyword>
<evidence type="ECO:0000256" key="4">
    <source>
        <dbReference type="PROSITE-ProRule" id="PRU01002"/>
    </source>
</evidence>
<sequence length="211" mass="23531">MMTSNHLNAFTAAQWEELEQQALIYKYMVSGVPVPTDLILSVRRSLYNSTFSSSASLSTQPTLGVWEGSYQYNQLYQLGGVGGYGRKIDMEPGRCRRTDGKKWRCAKEAYPDSKYCERHMHRGRNRSRKPVEFSASSSSAAASSSTATTVNVSSSPSATISKSVDTYPSLSSIQTNFMDASSYSNQALKDYRFFFLLLSFYCSFFAVVMCA</sequence>
<dbReference type="GO" id="GO:0099402">
    <property type="term" value="P:plant organ development"/>
    <property type="evidence" value="ECO:0007669"/>
    <property type="project" value="UniProtKB-ARBA"/>
</dbReference>
<dbReference type="GO" id="GO:0005524">
    <property type="term" value="F:ATP binding"/>
    <property type="evidence" value="ECO:0007669"/>
    <property type="project" value="UniProtKB-UniRule"/>
</dbReference>
<dbReference type="PROSITE" id="PS51666">
    <property type="entry name" value="QLQ"/>
    <property type="match status" value="1"/>
</dbReference>
<dbReference type="OrthoDB" id="1927209at2759"/>
<evidence type="ECO:0000259" key="7">
    <source>
        <dbReference type="PROSITE" id="PS51666"/>
    </source>
</evidence>